<dbReference type="GeneID" id="55003798"/>
<organism evidence="1 2">
    <name type="scientific">Corynebacterium phage SamW</name>
    <dbReference type="NCBI Taxonomy" id="2301601"/>
    <lineage>
        <taxon>Viruses</taxon>
        <taxon>Duplodnaviria</taxon>
        <taxon>Heunggongvirae</taxon>
        <taxon>Uroviricota</taxon>
        <taxon>Caudoviricetes</taxon>
        <taxon>Samwavirus</taxon>
        <taxon>Samwavirus samW</taxon>
    </lineage>
</organism>
<sequence>MTAPEPMIPPEIPRFDSIQDLRQWNADRIRRQMRKPADEAIEKMQRDLRDGLLSRIAGALRGEGLPGFEVVRDAVRDGLLPGIADAVRDAANLPGQYVPVRDAIRDLIFPVNERLDGVEESQLSAEEQLALLEGVRGYGAAYQPRNYGGNVNSVAMDFTAPVGPMKGVSIDPIFKGLQVDAPGLWLVSVRATGRATIATNAIGQQDRTELNVWEYPPPGTPGRQVAVMTGDGGTGRVSNTMTFPMIIEQAGTTIAVGAYSSRWRRWDGGKLYSSLSVTKLDSRPENPGDWTVPDA</sequence>
<protein>
    <submittedName>
        <fullName evidence="1">Uncharacterized protein</fullName>
    </submittedName>
</protein>
<dbReference type="EMBL" id="MH727560">
    <property type="protein sequence ID" value="AYB70501.1"/>
    <property type="molecule type" value="Genomic_DNA"/>
</dbReference>
<gene>
    <name evidence="1" type="primary">19</name>
    <name evidence="1" type="ORF">SAMW_19</name>
</gene>
<evidence type="ECO:0000313" key="2">
    <source>
        <dbReference type="Proteomes" id="UP000280497"/>
    </source>
</evidence>
<keyword evidence="2" id="KW-1185">Reference proteome</keyword>
<accession>A0A385UFW7</accession>
<proteinExistence type="predicted"/>
<evidence type="ECO:0000313" key="1">
    <source>
        <dbReference type="EMBL" id="AYB70501.1"/>
    </source>
</evidence>
<dbReference type="KEGG" id="vg:55003798"/>
<dbReference type="Proteomes" id="UP000280497">
    <property type="component" value="Segment"/>
</dbReference>
<reference evidence="1 2" key="1">
    <citation type="submission" date="2018-08" db="EMBL/GenBank/DDBJ databases">
        <authorList>
            <person name="Pathak A."/>
            <person name="Staton O.A."/>
            <person name="Aldaher A.R."/>
            <person name="Baird K.M."/>
            <person name="Borah A."/>
            <person name="Haggard G.E."/>
            <person name="Meesala S."/>
            <person name="Nealy S.L."/>
            <person name="Ramdas R."/>
            <person name="Rocha M."/>
            <person name="Sristi D."/>
            <person name="Thukral S."/>
            <person name="Walls C.E."/>
            <person name="Waqas M."/>
            <person name="Williams M.R."/>
            <person name="Winters A.K."/>
            <person name="Sahawneh K.J."/>
            <person name="Monti D.L."/>
            <person name="Garlena R.A."/>
            <person name="Russell D.A."/>
            <person name="Pope W.H."/>
            <person name="Jacobs-Sera D."/>
            <person name="Hatfull G.F."/>
        </authorList>
    </citation>
    <scope>NUCLEOTIDE SEQUENCE [LARGE SCALE GENOMIC DNA]</scope>
</reference>
<name>A0A385UFW7_9CAUD</name>
<dbReference type="RefSeq" id="YP_009812728.1">
    <property type="nucleotide sequence ID" value="NC_048069.1"/>
</dbReference>